<dbReference type="PANTHER" id="PTHR47572">
    <property type="entry name" value="LIPOPROTEIN-RELATED"/>
    <property type="match status" value="1"/>
</dbReference>
<dbReference type="InterPro" id="IPR013658">
    <property type="entry name" value="SGL"/>
</dbReference>
<evidence type="ECO:0000313" key="5">
    <source>
        <dbReference type="Proteomes" id="UP001240150"/>
    </source>
</evidence>
<feature type="domain" description="SMP-30/Gluconolactonase/LRE-like region" evidence="3">
    <location>
        <begin position="17"/>
        <end position="253"/>
    </location>
</feature>
<gene>
    <name evidence="4" type="ORF">ACTOB_003147</name>
</gene>
<comment type="similarity">
    <text evidence="1">Belongs to the SMP-30/CGR1 family.</text>
</comment>
<accession>A0ABY8WRR1</accession>
<dbReference type="Gene3D" id="2.120.10.30">
    <property type="entry name" value="TolB, C-terminal domain"/>
    <property type="match status" value="1"/>
</dbReference>
<keyword evidence="5" id="KW-1185">Reference proteome</keyword>
<dbReference type="Proteomes" id="UP001240150">
    <property type="component" value="Chromosome"/>
</dbReference>
<keyword evidence="2" id="KW-0378">Hydrolase</keyword>
<evidence type="ECO:0000256" key="1">
    <source>
        <dbReference type="ARBA" id="ARBA00008853"/>
    </source>
</evidence>
<evidence type="ECO:0000313" key="4">
    <source>
        <dbReference type="EMBL" id="WIM99492.1"/>
    </source>
</evidence>
<sequence>MTTSEPRLLAEGFTMLESGRWHEGRLWVAHWASAEIVAIAMDGTTERVADAPPGYGWSFDWLPDGRLLTTGPGLSLADGTTYGHLTDVAKHGWNEIVTTTTGDVYVNGFEFDLVGGGAPNPGVIAHVAPDGATRIVAGDLQFANGMVITPDGGTLLVSESFTSRITAFDIAADGSLENRRVWADQVAPDGICIDAEGAVWCGAPGIRMLGGGPDAPGGALIRVREGGEVTDRVEFDRPIFSCALGGPDGRTLFALATEWSGFENIDANAAARTGRVLAVEVTVPAP</sequence>
<dbReference type="EMBL" id="CP126980">
    <property type="protein sequence ID" value="WIM99492.1"/>
    <property type="molecule type" value="Genomic_DNA"/>
</dbReference>
<dbReference type="InterPro" id="IPR051262">
    <property type="entry name" value="SMP-30/CGR1_Lactonase"/>
</dbReference>
<protein>
    <submittedName>
        <fullName evidence="4">SMP-30/gluconolactonase/LRE family protein</fullName>
    </submittedName>
</protein>
<dbReference type="PANTHER" id="PTHR47572:SF4">
    <property type="entry name" value="LACTONASE DRP35"/>
    <property type="match status" value="1"/>
</dbReference>
<dbReference type="RefSeq" id="WP_284920931.1">
    <property type="nucleotide sequence ID" value="NZ_CP126980.1"/>
</dbReference>
<name>A0ABY8WRR1_9ACTN</name>
<proteinExistence type="inferred from homology"/>
<reference evidence="4 5" key="1">
    <citation type="submission" date="2023-06" db="EMBL/GenBank/DDBJ databases">
        <authorList>
            <person name="Yushchuk O."/>
            <person name="Binda E."/>
            <person name="Ruckert-Reed C."/>
            <person name="Fedorenko V."/>
            <person name="Kalinowski J."/>
            <person name="Marinelli F."/>
        </authorList>
    </citation>
    <scope>NUCLEOTIDE SEQUENCE [LARGE SCALE GENOMIC DNA]</scope>
    <source>
        <strain evidence="4 5">NRRL 3884</strain>
    </source>
</reference>
<evidence type="ECO:0000256" key="2">
    <source>
        <dbReference type="ARBA" id="ARBA00022801"/>
    </source>
</evidence>
<dbReference type="InterPro" id="IPR011042">
    <property type="entry name" value="6-blade_b-propeller_TolB-like"/>
</dbReference>
<dbReference type="SUPFAM" id="SSF63829">
    <property type="entry name" value="Calcium-dependent phosphotriesterase"/>
    <property type="match status" value="1"/>
</dbReference>
<evidence type="ECO:0000259" key="3">
    <source>
        <dbReference type="Pfam" id="PF08450"/>
    </source>
</evidence>
<organism evidence="4 5">
    <name type="scientific">Actinoplanes oblitus</name>
    <dbReference type="NCBI Taxonomy" id="3040509"/>
    <lineage>
        <taxon>Bacteria</taxon>
        <taxon>Bacillati</taxon>
        <taxon>Actinomycetota</taxon>
        <taxon>Actinomycetes</taxon>
        <taxon>Micromonosporales</taxon>
        <taxon>Micromonosporaceae</taxon>
        <taxon>Actinoplanes</taxon>
    </lineage>
</organism>
<dbReference type="Pfam" id="PF08450">
    <property type="entry name" value="SGL"/>
    <property type="match status" value="1"/>
</dbReference>